<dbReference type="FunFam" id="3.40.50.300:FF:000018">
    <property type="entry name" value="Cell division control 48"/>
    <property type="match status" value="1"/>
</dbReference>
<dbReference type="GO" id="GO:0005634">
    <property type="term" value="C:nucleus"/>
    <property type="evidence" value="ECO:0007669"/>
    <property type="project" value="TreeGrafter"/>
</dbReference>
<dbReference type="GO" id="GO:0005524">
    <property type="term" value="F:ATP binding"/>
    <property type="evidence" value="ECO:0007669"/>
    <property type="project" value="UniProtKB-KW"/>
</dbReference>
<dbReference type="GO" id="GO:1990275">
    <property type="term" value="F:preribosome binding"/>
    <property type="evidence" value="ECO:0007669"/>
    <property type="project" value="TreeGrafter"/>
</dbReference>
<organism evidence="7 8">
    <name type="scientific">Exophiala mesophila</name>
    <name type="common">Black yeast-like fungus</name>
    <dbReference type="NCBI Taxonomy" id="212818"/>
    <lineage>
        <taxon>Eukaryota</taxon>
        <taxon>Fungi</taxon>
        <taxon>Dikarya</taxon>
        <taxon>Ascomycota</taxon>
        <taxon>Pezizomycotina</taxon>
        <taxon>Eurotiomycetes</taxon>
        <taxon>Chaetothyriomycetidae</taxon>
        <taxon>Chaetothyriales</taxon>
        <taxon>Herpotrichiellaceae</taxon>
        <taxon>Exophiala</taxon>
    </lineage>
</organism>
<keyword evidence="3" id="KW-0547">Nucleotide-binding</keyword>
<dbReference type="GeneID" id="27326289"/>
<feature type="compositionally biased region" description="Polar residues" evidence="5">
    <location>
        <begin position="179"/>
        <end position="189"/>
    </location>
</feature>
<dbReference type="Proteomes" id="UP000054302">
    <property type="component" value="Unassembled WGS sequence"/>
</dbReference>
<evidence type="ECO:0000259" key="6">
    <source>
        <dbReference type="SMART" id="SM00382"/>
    </source>
</evidence>
<keyword evidence="8" id="KW-1185">Reference proteome</keyword>
<dbReference type="FunFam" id="3.40.50.300:FF:000365">
    <property type="entry name" value="Ribosome biogenesis ATPase RIX7"/>
    <property type="match status" value="1"/>
</dbReference>
<feature type="domain" description="AAA+ ATPase" evidence="6">
    <location>
        <begin position="230"/>
        <end position="370"/>
    </location>
</feature>
<proteinExistence type="inferred from homology"/>
<dbReference type="InterPro" id="IPR050168">
    <property type="entry name" value="AAA_ATPase_domain"/>
</dbReference>
<dbReference type="PROSITE" id="PS00674">
    <property type="entry name" value="AAA"/>
    <property type="match status" value="1"/>
</dbReference>
<dbReference type="STRING" id="212818.A0A0D1XKS5"/>
<dbReference type="SUPFAM" id="SSF52540">
    <property type="entry name" value="P-loop containing nucleoside triphosphate hydrolases"/>
    <property type="match status" value="2"/>
</dbReference>
<keyword evidence="4" id="KW-0067">ATP-binding</keyword>
<dbReference type="PANTHER" id="PTHR23077:SF171">
    <property type="entry name" value="NUCLEAR VALOSIN-CONTAINING PROTEIN-LIKE"/>
    <property type="match status" value="1"/>
</dbReference>
<dbReference type="HOGENOM" id="CLU_000688_8_4_1"/>
<keyword evidence="2" id="KW-0677">Repeat</keyword>
<evidence type="ECO:0000256" key="5">
    <source>
        <dbReference type="SAM" id="MobiDB-lite"/>
    </source>
</evidence>
<dbReference type="InterPro" id="IPR003959">
    <property type="entry name" value="ATPase_AAA_core"/>
</dbReference>
<dbReference type="OMA" id="GLWSTHR"/>
<name>A0A0D1XKS5_EXOME</name>
<dbReference type="Gene3D" id="3.40.50.300">
    <property type="entry name" value="P-loop containing nucleotide triphosphate hydrolases"/>
    <property type="match status" value="2"/>
</dbReference>
<dbReference type="AlphaFoldDB" id="A0A0D1XKS5"/>
<dbReference type="PANTHER" id="PTHR23077">
    <property type="entry name" value="AAA-FAMILY ATPASE"/>
    <property type="match status" value="1"/>
</dbReference>
<dbReference type="Pfam" id="PF17862">
    <property type="entry name" value="AAA_lid_3"/>
    <property type="match status" value="2"/>
</dbReference>
<comment type="similarity">
    <text evidence="1">Belongs to the AAA ATPase family.</text>
</comment>
<sequence length="809" mass="87979">MTGSVAPSAIHLFLHPKMASGNRRRQTLSQGLDKEVYQVIRKLIDERMQYGDDSDVRLKSATVYDTIKASNSSLNRKPKNLLQDSIERVLETIQQDSLSSEGEDNPVFNQQTETRVKPSNGLNKSIVGAWATTASKNSSKPDLPTDTPSPSKPKMTEANPSSKHRLANGEPPSKKRKPTNSSTLPMESSPSLNVNLADLGGVDQILEQFQNLLVLPMKCPQLYLRDGIDPPTGILICGPSGCGKTTIAHALAAQLQVNFMPVSAPTIVSGMSGESEKALRDLFDQAKKAAPTLIFIDEIDAITPKRDNAQREMEKRIVAQLLTCMDNLSLDKTDLKPVIVLAATSRPETMDPSLRRSGRFDKEILMPVPSEAAREQIIRSLTRQSRLPADFNYAWLAKHTPGFVGADLKSLVSAAGRIAIDRCIKTLQAQADASVMALDDNQESDSQSLSVVAPSPAVLAFSRFNQYIQEIADTLSKENVDGSVPDTGSLPSSLSMAATFADYVEALPKVQPSAMREGFATIPSTTFASIGALQSHIDELDETIIQPILHPEFFAALSITPSSGVLLWGPPGCGKTLLAKACANSSHANFISVKGPELLNKYVGESERAVRQVFTRARSSVPVILFLDELDALVPRRDGASSEASARVVNTLLTELDGVGESRAGIYVVAATNRPDMIDSAMLRPGRLDTKLYVGLPDAEGRVDILRTLCRKLSGFIFTEEMAELARTCIGFSGADMENLVKRAGHAAYRRLRPQGPVDNILHPVTDAVPMTLTIQDFLAARPEVGRSVSQEETDKFEELRRQWGKASR</sequence>
<protein>
    <recommendedName>
        <fullName evidence="6">AAA+ ATPase domain-containing protein</fullName>
    </recommendedName>
</protein>
<reference evidence="7 8" key="1">
    <citation type="submission" date="2015-01" db="EMBL/GenBank/DDBJ databases">
        <title>The Genome Sequence of Exophiala mesophila CBS40295.</title>
        <authorList>
            <consortium name="The Broad Institute Genomics Platform"/>
            <person name="Cuomo C."/>
            <person name="de Hoog S."/>
            <person name="Gorbushina A."/>
            <person name="Stielow B."/>
            <person name="Teixiera M."/>
            <person name="Abouelleil A."/>
            <person name="Chapman S.B."/>
            <person name="Priest M."/>
            <person name="Young S.K."/>
            <person name="Wortman J."/>
            <person name="Nusbaum C."/>
            <person name="Birren B."/>
        </authorList>
    </citation>
    <scope>NUCLEOTIDE SEQUENCE [LARGE SCALE GENOMIC DNA]</scope>
    <source>
        <strain evidence="7 8">CBS 40295</strain>
    </source>
</reference>
<dbReference type="GO" id="GO:0016887">
    <property type="term" value="F:ATP hydrolysis activity"/>
    <property type="evidence" value="ECO:0007669"/>
    <property type="project" value="InterPro"/>
</dbReference>
<evidence type="ECO:0000256" key="2">
    <source>
        <dbReference type="ARBA" id="ARBA00022737"/>
    </source>
</evidence>
<dbReference type="SMART" id="SM00382">
    <property type="entry name" value="AAA"/>
    <property type="match status" value="2"/>
</dbReference>
<evidence type="ECO:0000313" key="7">
    <source>
        <dbReference type="EMBL" id="KIV88801.1"/>
    </source>
</evidence>
<dbReference type="InterPro" id="IPR027417">
    <property type="entry name" value="P-loop_NTPase"/>
</dbReference>
<evidence type="ECO:0000256" key="4">
    <source>
        <dbReference type="ARBA" id="ARBA00022840"/>
    </source>
</evidence>
<feature type="region of interest" description="Disordered" evidence="5">
    <location>
        <begin position="95"/>
        <end position="189"/>
    </location>
</feature>
<gene>
    <name evidence="7" type="ORF">PV10_08444</name>
</gene>
<dbReference type="Gene3D" id="1.10.8.60">
    <property type="match status" value="2"/>
</dbReference>
<feature type="domain" description="AAA+ ATPase" evidence="6">
    <location>
        <begin position="561"/>
        <end position="698"/>
    </location>
</feature>
<dbReference type="OrthoDB" id="27435at2759"/>
<dbReference type="InterPro" id="IPR041569">
    <property type="entry name" value="AAA_lid_3"/>
</dbReference>
<dbReference type="RefSeq" id="XP_016220375.1">
    <property type="nucleotide sequence ID" value="XM_016373464.1"/>
</dbReference>
<dbReference type="InterPro" id="IPR003960">
    <property type="entry name" value="ATPase_AAA_CS"/>
</dbReference>
<evidence type="ECO:0000256" key="3">
    <source>
        <dbReference type="ARBA" id="ARBA00022741"/>
    </source>
</evidence>
<dbReference type="GO" id="GO:0003723">
    <property type="term" value="F:RNA binding"/>
    <property type="evidence" value="ECO:0007669"/>
    <property type="project" value="TreeGrafter"/>
</dbReference>
<dbReference type="InterPro" id="IPR003593">
    <property type="entry name" value="AAA+_ATPase"/>
</dbReference>
<dbReference type="GO" id="GO:0042254">
    <property type="term" value="P:ribosome biogenesis"/>
    <property type="evidence" value="ECO:0007669"/>
    <property type="project" value="TreeGrafter"/>
</dbReference>
<evidence type="ECO:0000256" key="1">
    <source>
        <dbReference type="ARBA" id="ARBA00006914"/>
    </source>
</evidence>
<dbReference type="VEuPathDB" id="FungiDB:PV10_08444"/>
<dbReference type="Pfam" id="PF00004">
    <property type="entry name" value="AAA"/>
    <property type="match status" value="2"/>
</dbReference>
<dbReference type="EMBL" id="KN847525">
    <property type="protein sequence ID" value="KIV88801.1"/>
    <property type="molecule type" value="Genomic_DNA"/>
</dbReference>
<accession>A0A0D1XKS5</accession>
<evidence type="ECO:0000313" key="8">
    <source>
        <dbReference type="Proteomes" id="UP000054302"/>
    </source>
</evidence>